<organism evidence="2 3">
    <name type="scientific">Staphylococcus intermedius NCTC 11048</name>
    <dbReference type="NCBI Taxonomy" id="1141106"/>
    <lineage>
        <taxon>Bacteria</taxon>
        <taxon>Bacillati</taxon>
        <taxon>Bacillota</taxon>
        <taxon>Bacilli</taxon>
        <taxon>Bacillales</taxon>
        <taxon>Staphylococcaceae</taxon>
        <taxon>Staphylococcus</taxon>
        <taxon>Staphylococcus intermedius group</taxon>
    </lineage>
</organism>
<accession>A0A380G8H8</accession>
<evidence type="ECO:0000256" key="1">
    <source>
        <dbReference type="SAM" id="Phobius"/>
    </source>
</evidence>
<evidence type="ECO:0000313" key="3">
    <source>
        <dbReference type="Proteomes" id="UP000255549"/>
    </source>
</evidence>
<reference evidence="2 3" key="1">
    <citation type="submission" date="2018-06" db="EMBL/GenBank/DDBJ databases">
        <authorList>
            <consortium name="Pathogen Informatics"/>
            <person name="Doyle S."/>
        </authorList>
    </citation>
    <scope>NUCLEOTIDE SEQUENCE [LARGE SCALE GENOMIC DNA]</scope>
    <source>
        <strain evidence="3">NCTC 11048</strain>
    </source>
</reference>
<sequence>MRVKRIALMLLIAYFLFTTFDFHIAGALYMFSAIVVVLEAEYKAVTQQEG</sequence>
<keyword evidence="1" id="KW-0472">Membrane</keyword>
<evidence type="ECO:0000313" key="2">
    <source>
        <dbReference type="EMBL" id="SUM46640.1"/>
    </source>
</evidence>
<dbReference type="AlphaFoldDB" id="A0A380G8H8"/>
<dbReference type="RefSeq" id="WP_019168678.1">
    <property type="nucleotide sequence ID" value="NZ_CAIB01000160.1"/>
</dbReference>
<dbReference type="Proteomes" id="UP000255549">
    <property type="component" value="Unassembled WGS sequence"/>
</dbReference>
<keyword evidence="1" id="KW-0812">Transmembrane</keyword>
<keyword evidence="1" id="KW-1133">Transmembrane helix</keyword>
<proteinExistence type="predicted"/>
<feature type="transmembrane region" description="Helical" evidence="1">
    <location>
        <begin position="7"/>
        <end position="31"/>
    </location>
</feature>
<protein>
    <submittedName>
        <fullName evidence="2">Uncharacterized protein</fullName>
    </submittedName>
</protein>
<name>A0A380G8H8_STAIN</name>
<keyword evidence="3" id="KW-1185">Reference proteome</keyword>
<dbReference type="EMBL" id="UHDP01000003">
    <property type="protein sequence ID" value="SUM46640.1"/>
    <property type="molecule type" value="Genomic_DNA"/>
</dbReference>
<dbReference type="STRING" id="1141106.GCA_000308095_01113"/>
<gene>
    <name evidence="2" type="ORF">NCTC11048_01701</name>
</gene>